<dbReference type="RefSeq" id="WP_110363539.1">
    <property type="nucleotide sequence ID" value="NZ_QFLI01000014.1"/>
</dbReference>
<dbReference type="Proteomes" id="UP000248079">
    <property type="component" value="Unassembled WGS sequence"/>
</dbReference>
<evidence type="ECO:0000256" key="3">
    <source>
        <dbReference type="ARBA" id="ARBA00047645"/>
    </source>
</evidence>
<dbReference type="GO" id="GO:0003998">
    <property type="term" value="F:acylphosphatase activity"/>
    <property type="evidence" value="ECO:0007669"/>
    <property type="project" value="UniProtKB-EC"/>
</dbReference>
<feature type="domain" description="Acylphosphatase-like" evidence="7">
    <location>
        <begin position="5"/>
        <end position="90"/>
    </location>
</feature>
<sequence>MSEKAVSITVYGKVQGVGFRYHTRKAAQRFGVNGFVKNQVNGTVYVEAEGDELAVDLFCEWCKKGPDWARVDRINICDAGVKDYSGFEIR</sequence>
<dbReference type="PANTHER" id="PTHR47268:SF4">
    <property type="entry name" value="ACYLPHOSPHATASE"/>
    <property type="match status" value="1"/>
</dbReference>
<dbReference type="Pfam" id="PF00708">
    <property type="entry name" value="Acylphosphatase"/>
    <property type="match status" value="1"/>
</dbReference>
<feature type="active site" evidence="4">
    <location>
        <position position="20"/>
    </location>
</feature>
<comment type="caution">
    <text evidence="8">The sequence shown here is derived from an EMBL/GenBank/DDBJ whole genome shotgun (WGS) entry which is preliminary data.</text>
</comment>
<dbReference type="InterPro" id="IPR017968">
    <property type="entry name" value="Acylphosphatase_CS"/>
</dbReference>
<organism evidence="8 9">
    <name type="scientific">Marinifilum breve</name>
    <dbReference type="NCBI Taxonomy" id="2184082"/>
    <lineage>
        <taxon>Bacteria</taxon>
        <taxon>Pseudomonadati</taxon>
        <taxon>Bacteroidota</taxon>
        <taxon>Bacteroidia</taxon>
        <taxon>Marinilabiliales</taxon>
        <taxon>Marinifilaceae</taxon>
    </lineage>
</organism>
<dbReference type="SUPFAM" id="SSF54975">
    <property type="entry name" value="Acylphosphatase/BLUF domain-like"/>
    <property type="match status" value="1"/>
</dbReference>
<dbReference type="InterPro" id="IPR036046">
    <property type="entry name" value="Acylphosphatase-like_dom_sf"/>
</dbReference>
<evidence type="ECO:0000313" key="8">
    <source>
        <dbReference type="EMBL" id="PXX95665.1"/>
    </source>
</evidence>
<evidence type="ECO:0000256" key="5">
    <source>
        <dbReference type="RuleBase" id="RU000553"/>
    </source>
</evidence>
<dbReference type="PROSITE" id="PS00151">
    <property type="entry name" value="ACYLPHOSPHATASE_2"/>
    <property type="match status" value="1"/>
</dbReference>
<dbReference type="EMBL" id="QFLI01000014">
    <property type="protein sequence ID" value="PXX95665.1"/>
    <property type="molecule type" value="Genomic_DNA"/>
</dbReference>
<dbReference type="NCBIfam" id="NF011000">
    <property type="entry name" value="PRK14426.1"/>
    <property type="match status" value="1"/>
</dbReference>
<reference evidence="8 9" key="1">
    <citation type="submission" date="2018-05" db="EMBL/GenBank/DDBJ databases">
        <title>Marinifilum breve JC075T sp. nov., a marine bacterium isolated from Yongle Blue Hole in the South China Sea.</title>
        <authorList>
            <person name="Fu T."/>
        </authorList>
    </citation>
    <scope>NUCLEOTIDE SEQUENCE [LARGE SCALE GENOMIC DNA]</scope>
    <source>
        <strain evidence="8 9">JC075</strain>
    </source>
</reference>
<proteinExistence type="inferred from homology"/>
<comment type="catalytic activity">
    <reaction evidence="3 4 5">
        <text>an acyl phosphate + H2O = a carboxylate + phosphate + H(+)</text>
        <dbReference type="Rhea" id="RHEA:14965"/>
        <dbReference type="ChEBI" id="CHEBI:15377"/>
        <dbReference type="ChEBI" id="CHEBI:15378"/>
        <dbReference type="ChEBI" id="CHEBI:29067"/>
        <dbReference type="ChEBI" id="CHEBI:43474"/>
        <dbReference type="ChEBI" id="CHEBI:59918"/>
        <dbReference type="EC" id="3.6.1.7"/>
    </reaction>
</comment>
<dbReference type="PROSITE" id="PS51160">
    <property type="entry name" value="ACYLPHOSPHATASE_3"/>
    <property type="match status" value="1"/>
</dbReference>
<dbReference type="InterPro" id="IPR001792">
    <property type="entry name" value="Acylphosphatase-like_dom"/>
</dbReference>
<accession>A0A2V3ZU06</accession>
<name>A0A2V3ZU06_9BACT</name>
<dbReference type="OrthoDB" id="9808093at2"/>
<dbReference type="EC" id="3.6.1.7" evidence="2 4"/>
<evidence type="ECO:0000313" key="9">
    <source>
        <dbReference type="Proteomes" id="UP000248079"/>
    </source>
</evidence>
<keyword evidence="9" id="KW-1185">Reference proteome</keyword>
<evidence type="ECO:0000256" key="4">
    <source>
        <dbReference type="PROSITE-ProRule" id="PRU00520"/>
    </source>
</evidence>
<gene>
    <name evidence="8" type="ORF">DF185_21445</name>
</gene>
<evidence type="ECO:0000256" key="1">
    <source>
        <dbReference type="ARBA" id="ARBA00005614"/>
    </source>
</evidence>
<feature type="active site" evidence="4">
    <location>
        <position position="38"/>
    </location>
</feature>
<dbReference type="AlphaFoldDB" id="A0A2V3ZU06"/>
<comment type="similarity">
    <text evidence="1 6">Belongs to the acylphosphatase family.</text>
</comment>
<dbReference type="PRINTS" id="PR00112">
    <property type="entry name" value="ACYLPHPHTASE"/>
</dbReference>
<evidence type="ECO:0000259" key="7">
    <source>
        <dbReference type="PROSITE" id="PS51160"/>
    </source>
</evidence>
<dbReference type="PROSITE" id="PS00150">
    <property type="entry name" value="ACYLPHOSPHATASE_1"/>
    <property type="match status" value="1"/>
</dbReference>
<protein>
    <recommendedName>
        <fullName evidence="2 4">Acylphosphatase</fullName>
        <ecNumber evidence="2 4">3.6.1.7</ecNumber>
    </recommendedName>
</protein>
<evidence type="ECO:0000256" key="2">
    <source>
        <dbReference type="ARBA" id="ARBA00012150"/>
    </source>
</evidence>
<dbReference type="Gene3D" id="3.30.70.100">
    <property type="match status" value="1"/>
</dbReference>
<evidence type="ECO:0000256" key="6">
    <source>
        <dbReference type="RuleBase" id="RU004168"/>
    </source>
</evidence>
<dbReference type="PANTHER" id="PTHR47268">
    <property type="entry name" value="ACYLPHOSPHATASE"/>
    <property type="match status" value="1"/>
</dbReference>
<dbReference type="InterPro" id="IPR020456">
    <property type="entry name" value="Acylphosphatase"/>
</dbReference>
<keyword evidence="4 5" id="KW-0378">Hydrolase</keyword>